<sequence>MPSPHKYSTRSSIPLNAATAACFLSDAVVSPTTGSSKDNVCHAARRLTTAGQNPNFSPPFARRSARFDGNSTSPSDPILRKSAQRRRLARAFSNCPAPREYVSWPAPRTFGTSFPNYPLCVTVRLVDGFFPKYDTGQRRHRPAIVPLAQARGSGRAACRTSVECMAAAQGRAVEVPAVEVPFYLAHDKNHRRR</sequence>
<gene>
    <name evidence="2" type="ORF">PCA31118_03063</name>
</gene>
<dbReference type="PROSITE" id="PS51257">
    <property type="entry name" value="PROKAR_LIPOPROTEIN"/>
    <property type="match status" value="1"/>
</dbReference>
<accession>A0A5E5A935</accession>
<dbReference type="EMBL" id="CABPSQ010000005">
    <property type="protein sequence ID" value="VVE69055.1"/>
    <property type="molecule type" value="Genomic_DNA"/>
</dbReference>
<evidence type="ECO:0000256" key="1">
    <source>
        <dbReference type="SAM" id="MobiDB-lite"/>
    </source>
</evidence>
<dbReference type="AlphaFoldDB" id="A0A5E5A935"/>
<evidence type="ECO:0000313" key="2">
    <source>
        <dbReference type="EMBL" id="VVE69055.1"/>
    </source>
</evidence>
<feature type="region of interest" description="Disordered" evidence="1">
    <location>
        <begin position="50"/>
        <end position="78"/>
    </location>
</feature>
<name>A0A5E5A935_9BURK</name>
<evidence type="ECO:0000313" key="3">
    <source>
        <dbReference type="Proteomes" id="UP000414136"/>
    </source>
</evidence>
<dbReference type="Proteomes" id="UP000414136">
    <property type="component" value="Unassembled WGS sequence"/>
</dbReference>
<reference evidence="2 3" key="1">
    <citation type="submission" date="2019-08" db="EMBL/GenBank/DDBJ databases">
        <authorList>
            <person name="Peeters C."/>
        </authorList>
    </citation>
    <scope>NUCLEOTIDE SEQUENCE [LARGE SCALE GENOMIC DNA]</scope>
    <source>
        <strain evidence="2 3">LMG 31118</strain>
    </source>
</reference>
<organism evidence="2 3">
    <name type="scientific">Pandoraea captiosa</name>
    <dbReference type="NCBI Taxonomy" id="2508302"/>
    <lineage>
        <taxon>Bacteria</taxon>
        <taxon>Pseudomonadati</taxon>
        <taxon>Pseudomonadota</taxon>
        <taxon>Betaproteobacteria</taxon>
        <taxon>Burkholderiales</taxon>
        <taxon>Burkholderiaceae</taxon>
        <taxon>Pandoraea</taxon>
    </lineage>
</organism>
<protein>
    <submittedName>
        <fullName evidence="2">Uncharacterized protein</fullName>
    </submittedName>
</protein>
<proteinExistence type="predicted"/>
<keyword evidence="3" id="KW-1185">Reference proteome</keyword>